<dbReference type="PANTHER" id="PTHR44858">
    <property type="entry name" value="TETRATRICOPEPTIDE REPEAT PROTEIN 6"/>
    <property type="match status" value="1"/>
</dbReference>
<evidence type="ECO:0000313" key="4">
    <source>
        <dbReference type="EMBL" id="USR89825.1"/>
    </source>
</evidence>
<gene>
    <name evidence="4" type="ORF">NEA10_13255</name>
</gene>
<keyword evidence="1" id="KW-0677">Repeat</keyword>
<dbReference type="SMART" id="SM00028">
    <property type="entry name" value="TPR"/>
    <property type="match status" value="3"/>
</dbReference>
<evidence type="ECO:0000256" key="1">
    <source>
        <dbReference type="ARBA" id="ARBA00022737"/>
    </source>
</evidence>
<accession>A0ABY5ALE5</accession>
<dbReference type="SUPFAM" id="SSF48452">
    <property type="entry name" value="TPR-like"/>
    <property type="match status" value="1"/>
</dbReference>
<evidence type="ECO:0000256" key="2">
    <source>
        <dbReference type="ARBA" id="ARBA00022803"/>
    </source>
</evidence>
<dbReference type="Gene3D" id="1.25.40.10">
    <property type="entry name" value="Tetratricopeptide repeat domain"/>
    <property type="match status" value="2"/>
</dbReference>
<dbReference type="InterPro" id="IPR050498">
    <property type="entry name" value="Ycf3"/>
</dbReference>
<proteinExistence type="predicted"/>
<feature type="repeat" description="TPR" evidence="3">
    <location>
        <begin position="223"/>
        <end position="256"/>
    </location>
</feature>
<keyword evidence="2 3" id="KW-0802">TPR repeat</keyword>
<organism evidence="4 5">
    <name type="scientific">Phormidium yuhuli AB48</name>
    <dbReference type="NCBI Taxonomy" id="2940671"/>
    <lineage>
        <taxon>Bacteria</taxon>
        <taxon>Bacillati</taxon>
        <taxon>Cyanobacteriota</taxon>
        <taxon>Cyanophyceae</taxon>
        <taxon>Oscillatoriophycideae</taxon>
        <taxon>Oscillatoriales</taxon>
        <taxon>Oscillatoriaceae</taxon>
        <taxon>Phormidium</taxon>
        <taxon>Phormidium yuhuli</taxon>
    </lineage>
</organism>
<dbReference type="EMBL" id="CP098611">
    <property type="protein sequence ID" value="USR89825.1"/>
    <property type="molecule type" value="Genomic_DNA"/>
</dbReference>
<sequence>MSTLEFEDDFSGALERALAEYEGILQELEDGEDTERSPSSEACLQILLLRDKIQSQVTREHSPSTQAVLRLISLDERLSQQGGLIAKTLPLDKFRDLIDPPESAWWWYVQPDKEIHPWDTFNWLWELLTVPILASNFALVAAISSRFLAAGPDALGAFATISQGLIALFAAGAPLSQVGQEVIERWLTAFNLPKYLWHEAKLTLALTVFLGLLGFQSYLPNIARFYVRRGIAAQRQFQTTIALAQFQRALELDPNNMEAHFRLGNLYEDLLEFEQAKAEYRVALLGDCIEAYNNLGRLYIVRPRDYTGAATLLRQGQLKLENRDMVEIQFCSSASLPALESALLKNLGWARLMQGRPLDAQSELRQALEINPYDGASHCLLAQALEAQNEDPAEVLERWQQCYALARGLNPEEDNWLEMARQRLFQAEFEEAEPSAVPDQGPPPDR</sequence>
<dbReference type="InterPro" id="IPR011990">
    <property type="entry name" value="TPR-like_helical_dom_sf"/>
</dbReference>
<reference evidence="4" key="1">
    <citation type="submission" date="2022-06" db="EMBL/GenBank/DDBJ databases">
        <title>Genome sequence of Phormidium yuhuli AB48 isolated from an industrial photobioreactor environment.</title>
        <authorList>
            <person name="Qiu Y."/>
            <person name="Noonan A.J.C."/>
            <person name="Dofher K."/>
            <person name="Koch M."/>
            <person name="Kieft B."/>
            <person name="Lin X."/>
            <person name="Ziels R.M."/>
            <person name="Hallam S.J."/>
        </authorList>
    </citation>
    <scope>NUCLEOTIDE SEQUENCE</scope>
    <source>
        <strain evidence="4">AB48</strain>
    </source>
</reference>
<dbReference type="PROSITE" id="PS50005">
    <property type="entry name" value="TPR"/>
    <property type="match status" value="1"/>
</dbReference>
<dbReference type="InterPro" id="IPR019734">
    <property type="entry name" value="TPR_rpt"/>
</dbReference>
<name>A0ABY5ALE5_9CYAN</name>
<protein>
    <submittedName>
        <fullName evidence="4">Tetratricopeptide repeat protein</fullName>
    </submittedName>
</protein>
<dbReference type="Proteomes" id="UP001056708">
    <property type="component" value="Chromosome"/>
</dbReference>
<dbReference type="PANTHER" id="PTHR44858:SF1">
    <property type="entry name" value="UDP-N-ACETYLGLUCOSAMINE--PEPTIDE N-ACETYLGLUCOSAMINYLTRANSFERASE SPINDLY-RELATED"/>
    <property type="match status" value="1"/>
</dbReference>
<keyword evidence="5" id="KW-1185">Reference proteome</keyword>
<evidence type="ECO:0000313" key="5">
    <source>
        <dbReference type="Proteomes" id="UP001056708"/>
    </source>
</evidence>
<evidence type="ECO:0000256" key="3">
    <source>
        <dbReference type="PROSITE-ProRule" id="PRU00339"/>
    </source>
</evidence>
<dbReference type="RefSeq" id="WP_252661054.1">
    <property type="nucleotide sequence ID" value="NZ_CP098611.1"/>
</dbReference>
<dbReference type="Pfam" id="PF13414">
    <property type="entry name" value="TPR_11"/>
    <property type="match status" value="1"/>
</dbReference>